<dbReference type="GO" id="GO:0016787">
    <property type="term" value="F:hydrolase activity"/>
    <property type="evidence" value="ECO:0007669"/>
    <property type="project" value="InterPro"/>
</dbReference>
<protein>
    <submittedName>
        <fullName evidence="6">Nucleotidase</fullName>
    </submittedName>
</protein>
<feature type="region of interest" description="Disordered" evidence="3">
    <location>
        <begin position="1"/>
        <end position="28"/>
    </location>
</feature>
<feature type="compositionally biased region" description="Basic and acidic residues" evidence="3">
    <location>
        <begin position="1"/>
        <end position="11"/>
    </location>
</feature>
<dbReference type="Gene3D" id="3.60.21.10">
    <property type="match status" value="1"/>
</dbReference>
<feature type="region of interest" description="Disordered" evidence="3">
    <location>
        <begin position="681"/>
        <end position="701"/>
    </location>
</feature>
<comment type="caution">
    <text evidence="6">The sequence shown here is derived from an EMBL/GenBank/DDBJ whole genome shotgun (WGS) entry which is preliminary data.</text>
</comment>
<sequence length="827" mass="91041">MTKDHGEEGGHHSSNTPLTPALEVPTVEPPVLALQGRRIGNRGDETPPEPDEEIRRLASMITRQASRGFTGETWYDFDLPLNRTDPVVILHFNDVYNIDSREDGSGGVARFVTAMQRFSHLHPLVFFSGDAFNPSLMSTYMKGRQMVPFLNLLKVHTACLGNHDFDFGIDELEYTIGSCNFPWLLTNVFERSSSDDQKKLDKYMQSKRVSPTQLGSGAIQAPYEKRQTEEQEGEEGDYSDDYFGLPGEPIANAWKYRLFEWQGIRIGVIGLVEREWLDTLACISAEDVVYVDYVVAANRMCRFLRAKECELIIALTHMRAPNDQRLAEMAPDIDIILGGHDHDYYGLQVIGGTPVVKSGTDFFDFTAIAIFPGDSSPQPNLLATALIDDSGQRVGAAAIAAAAIAAAPRVLDAPADVSPNSTASAIAAAVAVAEQAANAPQHEELSPSELASQLLHARGRIIPDTRQGQGNREDRPLLLKPVYPAQSQSVLRPSDCRGGSVVIPKLLGKSLVQWERVSVNAASFAKNKHVELLVKKYERHLKQQMRRKLATLGADLETRFRIIRTQESNCGNWLCELMRTECKSDIAFINSGTIRSDCVFKKGDFRYGDLAAMLPMPDELVVVECTGAIILAVLENSVSQVPKTEGRFLQVAGLRFEFDSSKPPGSRIIRETVQVAPRSINLQANDGGPTPAHDDSPTKFEPLQENARYTVVTKSYVLQESISAVDIDAIPATGRDGFTMMPSCPILVEGELLPPLPTLVRNALALTAMANGLKKPHSRAVSRQLSFFTNLKSDQMLSTFGCKKDVYGVVLAPKCDGRIIDRNSDLK</sequence>
<dbReference type="PANTHER" id="PTHR11575">
    <property type="entry name" value="5'-NUCLEOTIDASE-RELATED"/>
    <property type="match status" value="1"/>
</dbReference>
<evidence type="ECO:0000259" key="5">
    <source>
        <dbReference type="Pfam" id="PF02872"/>
    </source>
</evidence>
<dbReference type="Gene3D" id="3.90.780.10">
    <property type="entry name" value="5'-Nucleotidase, C-terminal domain"/>
    <property type="match status" value="1"/>
</dbReference>
<dbReference type="InterPro" id="IPR004843">
    <property type="entry name" value="Calcineurin-like_PHP"/>
</dbReference>
<dbReference type="InterPro" id="IPR008334">
    <property type="entry name" value="5'-Nucleotdase_C"/>
</dbReference>
<reference evidence="6 7" key="1">
    <citation type="journal article" date="2016" name="BMC Genomics">
        <title>Comparative genomics reveals Cyclospora cayetanensis possesses coccidia-like metabolism and invasion components but unique surface antigens.</title>
        <authorList>
            <person name="Liu S."/>
            <person name="Wang L."/>
            <person name="Zheng H."/>
            <person name="Xu Z."/>
            <person name="Roellig D.M."/>
            <person name="Li N."/>
            <person name="Frace M.A."/>
            <person name="Tang K."/>
            <person name="Arrowood M.J."/>
            <person name="Moss D.M."/>
            <person name="Zhang L."/>
            <person name="Feng Y."/>
            <person name="Xiao L."/>
        </authorList>
    </citation>
    <scope>NUCLEOTIDE SEQUENCE [LARGE SCALE GENOMIC DNA]</scope>
    <source>
        <strain evidence="6 7">CHN_HEN01</strain>
    </source>
</reference>
<evidence type="ECO:0000256" key="1">
    <source>
        <dbReference type="ARBA" id="ARBA00006654"/>
    </source>
</evidence>
<evidence type="ECO:0000259" key="4">
    <source>
        <dbReference type="Pfam" id="PF00149"/>
    </source>
</evidence>
<evidence type="ECO:0000313" key="7">
    <source>
        <dbReference type="Proteomes" id="UP000095192"/>
    </source>
</evidence>
<dbReference type="PANTHER" id="PTHR11575:SF48">
    <property type="entry name" value="5'-NUCLEOTIDASE"/>
    <property type="match status" value="1"/>
</dbReference>
<evidence type="ECO:0000256" key="2">
    <source>
        <dbReference type="ARBA" id="ARBA00022729"/>
    </source>
</evidence>
<dbReference type="Pfam" id="PF00149">
    <property type="entry name" value="Metallophos"/>
    <property type="match status" value="1"/>
</dbReference>
<dbReference type="GO" id="GO:0009166">
    <property type="term" value="P:nucleotide catabolic process"/>
    <property type="evidence" value="ECO:0007669"/>
    <property type="project" value="InterPro"/>
</dbReference>
<dbReference type="Proteomes" id="UP000095192">
    <property type="component" value="Unassembled WGS sequence"/>
</dbReference>
<gene>
    <name evidence="6" type="ORF">cyc_02995</name>
</gene>
<dbReference type="Pfam" id="PF02872">
    <property type="entry name" value="5_nucleotid_C"/>
    <property type="match status" value="1"/>
</dbReference>
<dbReference type="InterPro" id="IPR006179">
    <property type="entry name" value="5_nucleotidase/apyrase"/>
</dbReference>
<evidence type="ECO:0000256" key="3">
    <source>
        <dbReference type="SAM" id="MobiDB-lite"/>
    </source>
</evidence>
<feature type="domain" description="5'-Nucleotidase C-terminal" evidence="5">
    <location>
        <begin position="562"/>
        <end position="719"/>
    </location>
</feature>
<dbReference type="SUPFAM" id="SSF56300">
    <property type="entry name" value="Metallo-dependent phosphatases"/>
    <property type="match status" value="1"/>
</dbReference>
<dbReference type="SUPFAM" id="SSF55816">
    <property type="entry name" value="5'-nucleotidase (syn. UDP-sugar hydrolase), C-terminal domain"/>
    <property type="match status" value="1"/>
</dbReference>
<proteinExistence type="inferred from homology"/>
<feature type="compositionally biased region" description="Acidic residues" evidence="3">
    <location>
        <begin position="230"/>
        <end position="239"/>
    </location>
</feature>
<evidence type="ECO:0000313" key="6">
    <source>
        <dbReference type="EMBL" id="OEH75881.1"/>
    </source>
</evidence>
<accession>A0A1D3CXH5</accession>
<feature type="region of interest" description="Disordered" evidence="3">
    <location>
        <begin position="202"/>
        <end position="239"/>
    </location>
</feature>
<organism evidence="6 7">
    <name type="scientific">Cyclospora cayetanensis</name>
    <dbReference type="NCBI Taxonomy" id="88456"/>
    <lineage>
        <taxon>Eukaryota</taxon>
        <taxon>Sar</taxon>
        <taxon>Alveolata</taxon>
        <taxon>Apicomplexa</taxon>
        <taxon>Conoidasida</taxon>
        <taxon>Coccidia</taxon>
        <taxon>Eucoccidiorida</taxon>
        <taxon>Eimeriorina</taxon>
        <taxon>Eimeriidae</taxon>
        <taxon>Cyclospora</taxon>
    </lineage>
</organism>
<dbReference type="InParanoid" id="A0A1D3CXH5"/>
<dbReference type="PRINTS" id="PR01607">
    <property type="entry name" value="APYRASEFAMLY"/>
</dbReference>
<dbReference type="VEuPathDB" id="ToxoDB:cyc_02995"/>
<dbReference type="InterPro" id="IPR029052">
    <property type="entry name" value="Metallo-depent_PP-like"/>
</dbReference>
<dbReference type="AlphaFoldDB" id="A0A1D3CXH5"/>
<dbReference type="InterPro" id="IPR036907">
    <property type="entry name" value="5'-Nucleotdase_C_sf"/>
</dbReference>
<keyword evidence="7" id="KW-1185">Reference proteome</keyword>
<feature type="domain" description="Calcineurin-like phosphoesterase" evidence="4">
    <location>
        <begin position="89"/>
        <end position="344"/>
    </location>
</feature>
<comment type="similarity">
    <text evidence="1">Belongs to the 5'-nucleotidase family.</text>
</comment>
<dbReference type="VEuPathDB" id="ToxoDB:LOC34619759"/>
<dbReference type="EMBL" id="JROU02001599">
    <property type="protein sequence ID" value="OEH75881.1"/>
    <property type="molecule type" value="Genomic_DNA"/>
</dbReference>
<keyword evidence="2" id="KW-0732">Signal</keyword>
<name>A0A1D3CXH5_9EIME</name>